<sequence>MVHHTRSIEARRNKETLIEKQNPTVEEFGDFDDSSDEDYILPEDDDDVSIESDAPSEELEDIEGSSEDDIFMERAFTKKDRVNNKSTSRNNGSELNSTSIITATTKGIQR</sequence>
<dbReference type="EMBL" id="JAVIJP010000002">
    <property type="protein sequence ID" value="KAL3654968.1"/>
    <property type="molecule type" value="Genomic_DNA"/>
</dbReference>
<dbReference type="AlphaFoldDB" id="A0ABD3EKL1"/>
<keyword evidence="3" id="KW-1185">Reference proteome</keyword>
<evidence type="ECO:0000313" key="3">
    <source>
        <dbReference type="Proteomes" id="UP001632038"/>
    </source>
</evidence>
<gene>
    <name evidence="2" type="ORF">CASFOL_000754</name>
</gene>
<feature type="compositionally biased region" description="Acidic residues" evidence="1">
    <location>
        <begin position="27"/>
        <end position="70"/>
    </location>
</feature>
<evidence type="ECO:0000313" key="2">
    <source>
        <dbReference type="EMBL" id="KAL3654968.1"/>
    </source>
</evidence>
<protein>
    <submittedName>
        <fullName evidence="2">Uncharacterized protein</fullName>
    </submittedName>
</protein>
<evidence type="ECO:0000256" key="1">
    <source>
        <dbReference type="SAM" id="MobiDB-lite"/>
    </source>
</evidence>
<feature type="compositionally biased region" description="Polar residues" evidence="1">
    <location>
        <begin position="84"/>
        <end position="110"/>
    </location>
</feature>
<accession>A0ABD3EKL1</accession>
<proteinExistence type="predicted"/>
<feature type="compositionally biased region" description="Basic and acidic residues" evidence="1">
    <location>
        <begin position="71"/>
        <end position="83"/>
    </location>
</feature>
<organism evidence="2 3">
    <name type="scientific">Castilleja foliolosa</name>
    <dbReference type="NCBI Taxonomy" id="1961234"/>
    <lineage>
        <taxon>Eukaryota</taxon>
        <taxon>Viridiplantae</taxon>
        <taxon>Streptophyta</taxon>
        <taxon>Embryophyta</taxon>
        <taxon>Tracheophyta</taxon>
        <taxon>Spermatophyta</taxon>
        <taxon>Magnoliopsida</taxon>
        <taxon>eudicotyledons</taxon>
        <taxon>Gunneridae</taxon>
        <taxon>Pentapetalae</taxon>
        <taxon>asterids</taxon>
        <taxon>lamiids</taxon>
        <taxon>Lamiales</taxon>
        <taxon>Orobanchaceae</taxon>
        <taxon>Pedicularideae</taxon>
        <taxon>Castillejinae</taxon>
        <taxon>Castilleja</taxon>
    </lineage>
</organism>
<name>A0ABD3EKL1_9LAMI</name>
<feature type="region of interest" description="Disordered" evidence="1">
    <location>
        <begin position="1"/>
        <end position="110"/>
    </location>
</feature>
<reference evidence="3" key="1">
    <citation type="journal article" date="2024" name="IScience">
        <title>Strigolactones Initiate the Formation of Haustorium-like Structures in Castilleja.</title>
        <authorList>
            <person name="Buerger M."/>
            <person name="Peterson D."/>
            <person name="Chory J."/>
        </authorList>
    </citation>
    <scope>NUCLEOTIDE SEQUENCE [LARGE SCALE GENOMIC DNA]</scope>
</reference>
<dbReference type="Proteomes" id="UP001632038">
    <property type="component" value="Unassembled WGS sequence"/>
</dbReference>
<comment type="caution">
    <text evidence="2">The sequence shown here is derived from an EMBL/GenBank/DDBJ whole genome shotgun (WGS) entry which is preliminary data.</text>
</comment>
<feature type="compositionally biased region" description="Basic and acidic residues" evidence="1">
    <location>
        <begin position="1"/>
        <end position="18"/>
    </location>
</feature>